<evidence type="ECO:0000313" key="2">
    <source>
        <dbReference type="Proteomes" id="UP000324974"/>
    </source>
</evidence>
<proteinExistence type="predicted"/>
<reference evidence="2" key="1">
    <citation type="submission" date="2019-08" db="EMBL/GenBank/DDBJ databases">
        <title>Limnoglobus roseus gen. nov., sp. nov., a novel freshwater planctomycete with a giant genome from the family Gemmataceae.</title>
        <authorList>
            <person name="Kulichevskaya I.S."/>
            <person name="Naumoff D.G."/>
            <person name="Miroshnikov K."/>
            <person name="Ivanova A."/>
            <person name="Philippov D.A."/>
            <person name="Hakobyan A."/>
            <person name="Rijpstra I.C."/>
            <person name="Sinninghe Damste J.S."/>
            <person name="Liesack W."/>
            <person name="Dedysh S.N."/>
        </authorList>
    </citation>
    <scope>NUCLEOTIDE SEQUENCE [LARGE SCALE GENOMIC DNA]</scope>
    <source>
        <strain evidence="2">PX52</strain>
    </source>
</reference>
<organism evidence="1 2">
    <name type="scientific">Limnoglobus roseus</name>
    <dbReference type="NCBI Taxonomy" id="2598579"/>
    <lineage>
        <taxon>Bacteria</taxon>
        <taxon>Pseudomonadati</taxon>
        <taxon>Planctomycetota</taxon>
        <taxon>Planctomycetia</taxon>
        <taxon>Gemmatales</taxon>
        <taxon>Gemmataceae</taxon>
        <taxon>Limnoglobus</taxon>
    </lineage>
</organism>
<keyword evidence="2" id="KW-1185">Reference proteome</keyword>
<dbReference type="AlphaFoldDB" id="A0A5C1A7R8"/>
<keyword evidence="1" id="KW-0238">DNA-binding</keyword>
<name>A0A5C1A7R8_9BACT</name>
<protein>
    <submittedName>
        <fullName evidence="1">DNA-binding protein</fullName>
    </submittedName>
</protein>
<dbReference type="RefSeq" id="WP_246173651.1">
    <property type="nucleotide sequence ID" value="NZ_CP042425.1"/>
</dbReference>
<evidence type="ECO:0000313" key="1">
    <source>
        <dbReference type="EMBL" id="QEL14036.1"/>
    </source>
</evidence>
<accession>A0A5C1A7R8</accession>
<dbReference type="KEGG" id="lrs:PX52LOC_00899"/>
<gene>
    <name evidence="1" type="ORF">PX52LOC_00899</name>
</gene>
<dbReference type="GO" id="GO:0003677">
    <property type="term" value="F:DNA binding"/>
    <property type="evidence" value="ECO:0007669"/>
    <property type="project" value="UniProtKB-KW"/>
</dbReference>
<dbReference type="Proteomes" id="UP000324974">
    <property type="component" value="Chromosome"/>
</dbReference>
<dbReference type="EMBL" id="CP042425">
    <property type="protein sequence ID" value="QEL14036.1"/>
    <property type="molecule type" value="Genomic_DNA"/>
</dbReference>
<sequence length="70" mass="7599">MTAVALPSKPMPTDRLPGQPWPIADAAKFFALSIRSLTRAAEAGKLRVVRIGRLVYVPDAEVRRVANDGL</sequence>